<keyword evidence="1" id="KW-1133">Transmembrane helix</keyword>
<sequence length="210" mass="23485">MNEKNVVCQISAYLPVHLLVIVMIIGVTGCGNADNDRSDFAQSQRSGGDSAETAEGSVPALLSEVSLTTDRSSTHHFGEKAITLFGEQCEYSGREIRSKRYGAVTVDEDGRVQRYRSVESLVWHMAEQDREPETYPFVGIVDFVSAEQIMPPDELMYHHSKLLPSPGGSWVSAMDPDADEDLLFNIGEAYPGTRYTWEEIREVLRDEKHL</sequence>
<dbReference type="Proteomes" id="UP000673975">
    <property type="component" value="Unassembled WGS sequence"/>
</dbReference>
<feature type="transmembrane region" description="Helical" evidence="1">
    <location>
        <begin position="12"/>
        <end position="29"/>
    </location>
</feature>
<dbReference type="PROSITE" id="PS51257">
    <property type="entry name" value="PROKAR_LIPOPROTEIN"/>
    <property type="match status" value="1"/>
</dbReference>
<evidence type="ECO:0000313" key="3">
    <source>
        <dbReference type="Proteomes" id="UP000673975"/>
    </source>
</evidence>
<evidence type="ECO:0000256" key="1">
    <source>
        <dbReference type="SAM" id="Phobius"/>
    </source>
</evidence>
<organism evidence="2 3">
    <name type="scientific">Natronogracilivirga saccharolytica</name>
    <dbReference type="NCBI Taxonomy" id="2812953"/>
    <lineage>
        <taxon>Bacteria</taxon>
        <taxon>Pseudomonadati</taxon>
        <taxon>Balneolota</taxon>
        <taxon>Balneolia</taxon>
        <taxon>Balneolales</taxon>
        <taxon>Cyclonatronaceae</taxon>
        <taxon>Natronogracilivirga</taxon>
    </lineage>
</organism>
<name>A0A8J7UUP2_9BACT</name>
<keyword evidence="3" id="KW-1185">Reference proteome</keyword>
<keyword evidence="1" id="KW-0812">Transmembrane</keyword>
<keyword evidence="1" id="KW-0472">Membrane</keyword>
<protein>
    <submittedName>
        <fullName evidence="2">Uncharacterized protein</fullName>
    </submittedName>
</protein>
<dbReference type="EMBL" id="JAFIDN010000002">
    <property type="protein sequence ID" value="MBP3191671.1"/>
    <property type="molecule type" value="Genomic_DNA"/>
</dbReference>
<dbReference type="AlphaFoldDB" id="A0A8J7UUP2"/>
<evidence type="ECO:0000313" key="2">
    <source>
        <dbReference type="EMBL" id="MBP3191671.1"/>
    </source>
</evidence>
<gene>
    <name evidence="2" type="ORF">NATSA_03245</name>
</gene>
<dbReference type="RefSeq" id="WP_210510365.1">
    <property type="nucleotide sequence ID" value="NZ_JAFIDN010000002.1"/>
</dbReference>
<proteinExistence type="predicted"/>
<comment type="caution">
    <text evidence="2">The sequence shown here is derived from an EMBL/GenBank/DDBJ whole genome shotgun (WGS) entry which is preliminary data.</text>
</comment>
<accession>A0A8J7UUP2</accession>
<reference evidence="2" key="1">
    <citation type="submission" date="2021-02" db="EMBL/GenBank/DDBJ databases">
        <title>Natronogracilivirga saccharolytica gen. nov. sp. nov. a new anaerobic, haloalkiliphilic carbohydrate-fermenting bacterium from soda lake and proposing of Cyclonatronumiaceae fam. nov. in the phylum Balneolaeota.</title>
        <authorList>
            <person name="Zhilina T.N."/>
            <person name="Sorokin D.Y."/>
            <person name="Zavarzina D.G."/>
            <person name="Toshchakov S.V."/>
            <person name="Kublanov I.V."/>
        </authorList>
    </citation>
    <scope>NUCLEOTIDE SEQUENCE</scope>
    <source>
        <strain evidence="2">Z-1702</strain>
    </source>
</reference>